<dbReference type="SUPFAM" id="SSF47413">
    <property type="entry name" value="lambda repressor-like DNA-binding domains"/>
    <property type="match status" value="1"/>
</dbReference>
<keyword evidence="3" id="KW-1185">Reference proteome</keyword>
<dbReference type="AlphaFoldDB" id="E3IYB6"/>
<dbReference type="Proteomes" id="UP000002484">
    <property type="component" value="Chromosome"/>
</dbReference>
<dbReference type="PROSITE" id="PS50943">
    <property type="entry name" value="HTH_CROC1"/>
    <property type="match status" value="1"/>
</dbReference>
<reference evidence="2 3" key="1">
    <citation type="submission" date="2010-10" db="EMBL/GenBank/DDBJ databases">
        <title>Complete sequence of Frankia sp. EuI1c.</title>
        <authorList>
            <consortium name="US DOE Joint Genome Institute"/>
            <person name="Lucas S."/>
            <person name="Copeland A."/>
            <person name="Lapidus A."/>
            <person name="Cheng J.-F."/>
            <person name="Bruce D."/>
            <person name="Goodwin L."/>
            <person name="Pitluck S."/>
            <person name="Chertkov O."/>
            <person name="Detter J.C."/>
            <person name="Han C."/>
            <person name="Tapia R."/>
            <person name="Land M."/>
            <person name="Hauser L."/>
            <person name="Jeffries C."/>
            <person name="Kyrpides N."/>
            <person name="Ivanova N."/>
            <person name="Mikhailova N."/>
            <person name="Beauchemin N."/>
            <person name="Sen A."/>
            <person name="Sur S.A."/>
            <person name="Gtari M."/>
            <person name="Wall L."/>
            <person name="Tisa L."/>
            <person name="Woyke T."/>
        </authorList>
    </citation>
    <scope>NUCLEOTIDE SEQUENCE [LARGE SCALE GENOMIC DNA]</scope>
    <source>
        <strain evidence="3">DSM 45817 / CECT 9037 / EuI1c</strain>
    </source>
</reference>
<gene>
    <name evidence="2" type="ordered locus">FraEuI1c_5877</name>
</gene>
<dbReference type="Pfam" id="PF13560">
    <property type="entry name" value="HTH_31"/>
    <property type="match status" value="1"/>
</dbReference>
<evidence type="ECO:0000313" key="2">
    <source>
        <dbReference type="EMBL" id="ADP83861.1"/>
    </source>
</evidence>
<dbReference type="eggNOG" id="COG1396">
    <property type="taxonomic scope" value="Bacteria"/>
</dbReference>
<feature type="domain" description="HTH cro/C1-type" evidence="1">
    <location>
        <begin position="14"/>
        <end position="71"/>
    </location>
</feature>
<dbReference type="Gene3D" id="1.10.260.40">
    <property type="entry name" value="lambda repressor-like DNA-binding domains"/>
    <property type="match status" value="1"/>
</dbReference>
<proteinExistence type="predicted"/>
<name>E3IYB6_PSEI1</name>
<dbReference type="InterPro" id="IPR001387">
    <property type="entry name" value="Cro/C1-type_HTH"/>
</dbReference>
<dbReference type="InParanoid" id="E3IYB6"/>
<dbReference type="GO" id="GO:0003677">
    <property type="term" value="F:DNA binding"/>
    <property type="evidence" value="ECO:0007669"/>
    <property type="project" value="InterPro"/>
</dbReference>
<protein>
    <submittedName>
        <fullName evidence="2">Helix-turn-helix domain protein</fullName>
    </submittedName>
</protein>
<dbReference type="KEGG" id="fri:FraEuI1c_5877"/>
<dbReference type="STRING" id="298654.FraEuI1c_5877"/>
<dbReference type="InterPro" id="IPR010982">
    <property type="entry name" value="Lambda_DNA-bd_dom_sf"/>
</dbReference>
<evidence type="ECO:0000313" key="3">
    <source>
        <dbReference type="Proteomes" id="UP000002484"/>
    </source>
</evidence>
<organism evidence="2 3">
    <name type="scientific">Pseudofrankia inefficax (strain DSM 45817 / CECT 9037 / DDB 130130 / EuI1c)</name>
    <name type="common">Frankia inefficax</name>
    <dbReference type="NCBI Taxonomy" id="298654"/>
    <lineage>
        <taxon>Bacteria</taxon>
        <taxon>Bacillati</taxon>
        <taxon>Actinomycetota</taxon>
        <taxon>Actinomycetes</taxon>
        <taxon>Frankiales</taxon>
        <taxon>Frankiaceae</taxon>
        <taxon>Pseudofrankia</taxon>
    </lineage>
</organism>
<evidence type="ECO:0000259" key="1">
    <source>
        <dbReference type="PROSITE" id="PS50943"/>
    </source>
</evidence>
<sequence>MSPAQRRTPLARRLRELRTTHLPRQLTQATLARLLLVAETTVSSYETGQASPGDDKLRTYASFFATPRSIANGQVRVLAEEELSADERHGRDVLLLELRRLRDHGAPAHARARRRTWHFPDDTPIRLVCGKIPSEDVSRLADPRHPNFTRLLGYADLDPMVELFGHIRAENPTTDVRFMQPDDMSDDDFSHHVVAVGGLEWNDMTESFLSELEDLPVKQIGHRDFPDGEIFVVKPSDGSERVEYTPHYRAQLNKGATSRYVEDVGYFARVPNPYNMTATLTICNGVHSRGVLGAVRMFTHAVLRERNEEYLASRFGDAPRYGMLFRVPINNGKTVTPDLSNPKIRLFEWPEE</sequence>
<accession>E3IYB6</accession>
<dbReference type="OrthoDB" id="3658635at2"/>
<dbReference type="EMBL" id="CP002299">
    <property type="protein sequence ID" value="ADP83861.1"/>
    <property type="molecule type" value="Genomic_DNA"/>
</dbReference>
<dbReference type="HOGENOM" id="CLU_762700_0_0_11"/>
<dbReference type="CDD" id="cd00093">
    <property type="entry name" value="HTH_XRE"/>
    <property type="match status" value="1"/>
</dbReference>
<dbReference type="SMART" id="SM00530">
    <property type="entry name" value="HTH_XRE"/>
    <property type="match status" value="1"/>
</dbReference>